<name>J4IAA4_9APHY</name>
<evidence type="ECO:0000256" key="1">
    <source>
        <dbReference type="SAM" id="MobiDB-lite"/>
    </source>
</evidence>
<feature type="region of interest" description="Disordered" evidence="1">
    <location>
        <begin position="784"/>
        <end position="803"/>
    </location>
</feature>
<keyword evidence="2" id="KW-1133">Transmembrane helix</keyword>
<reference evidence="3 4" key="1">
    <citation type="journal article" date="2012" name="Appl. Environ. Microbiol.">
        <title>Short-read sequencing for genomic analysis of the brown rot fungus Fibroporia radiculosa.</title>
        <authorList>
            <person name="Tang J.D."/>
            <person name="Perkins A.D."/>
            <person name="Sonstegard T.S."/>
            <person name="Schroeder S.G."/>
            <person name="Burgess S.C."/>
            <person name="Diehl S.V."/>
        </authorList>
    </citation>
    <scope>NUCLEOTIDE SEQUENCE [LARGE SCALE GENOMIC DNA]</scope>
    <source>
        <strain evidence="3 4">TFFH 294</strain>
    </source>
</reference>
<evidence type="ECO:0000313" key="4">
    <source>
        <dbReference type="Proteomes" id="UP000006352"/>
    </source>
</evidence>
<gene>
    <name evidence="3" type="ORF">FIBRA_04669</name>
</gene>
<dbReference type="InParanoid" id="J4IAA4"/>
<organism evidence="3 4">
    <name type="scientific">Fibroporia radiculosa</name>
    <dbReference type="NCBI Taxonomy" id="599839"/>
    <lineage>
        <taxon>Eukaryota</taxon>
        <taxon>Fungi</taxon>
        <taxon>Dikarya</taxon>
        <taxon>Basidiomycota</taxon>
        <taxon>Agaricomycotina</taxon>
        <taxon>Agaricomycetes</taxon>
        <taxon>Polyporales</taxon>
        <taxon>Fibroporiaceae</taxon>
        <taxon>Fibroporia</taxon>
    </lineage>
</organism>
<feature type="compositionally biased region" description="Basic and acidic residues" evidence="1">
    <location>
        <begin position="532"/>
        <end position="552"/>
    </location>
</feature>
<sequence length="886" mass="97521">MVVTRRAPAPPLPASRAQSAQHVPRIKGKALPIVPDASSPLVNGKNPEDSDEQHERSDETGQLGSDSAVKESKSKAQLKSKKAKKKPAHTAGFLDLLSKVLLLWLFVYALVVCPDAQHKSLLCRGIAEYRRLVLDSYVFPPLQLVLAHPSVAPYVERARPYTNRAIAMAKPIARRTSREWNARVVPQWNKRVVPLWRTYALPQVERLDMHVAPYRARVVDQYQRRVEPCIQQVSPYVTRTVHTLRRWQHGARPYIVLTVHKTYDGYQRVSPYAKPVWDQFKSLVKQLIAGLTRQRQQFVDPHVQKIWERVKELSSGKSRISSVAGPRDYITIRGSNAESEATSVRSTSVSVSLGSASPPASSVFDNTEFLNVVPVSKSLPSYIESAFPTFSPSEVEEVATSVVSELLYPARDTASSLLTDTTTSVSPTSSFSGSSFLRETGIWSASPSAADMSSSASFLASPITEQSSIAISLGGAAPSLSSSVSTVAGQPAASVTLVATPLGSAVSDDDTDVDLDAFYAELGLQDVIADATRSDAEAPPRPSVKAESDGEKAERLRIRAKKMADKRADIMARHQKWEGELAAQIQASTDSLRQALLALRKDAALELKDSYEIRAEVENLVEEAEKYLRGAEKYLQTLRYESRTDEEKHNVWERVTDKVDEKFAERLGQTEAVVNGWFMTVVDKELAEVRKVAAAVKDIADRGQTDIGMDYAYLDDVTYQDWERYHDLLKKSGDFADLAHAIQNGTDSSPVLNPVVTEIEDLQAEVQDVVVGFETRLRRIKRNGERTLSGSGPEVTAEPENESASILPIEDAEKTQAPTDVNIPPVVIGRSKEEILGAFDRAAEQAGQATSPQDASLRDVNAAISGIAEQVTGETHPSRFQHHQEL</sequence>
<feature type="region of interest" description="Disordered" evidence="1">
    <location>
        <begin position="531"/>
        <end position="552"/>
    </location>
</feature>
<dbReference type="Proteomes" id="UP000006352">
    <property type="component" value="Unassembled WGS sequence"/>
</dbReference>
<dbReference type="EMBL" id="HE797086">
    <property type="protein sequence ID" value="CCM02566.1"/>
    <property type="molecule type" value="Genomic_DNA"/>
</dbReference>
<accession>J4IAA4</accession>
<feature type="region of interest" description="Disordered" evidence="1">
    <location>
        <begin position="1"/>
        <end position="84"/>
    </location>
</feature>
<dbReference type="RefSeq" id="XP_012181849.1">
    <property type="nucleotide sequence ID" value="XM_012326459.1"/>
</dbReference>
<dbReference type="AlphaFoldDB" id="J4IAA4"/>
<proteinExistence type="predicted"/>
<feature type="transmembrane region" description="Helical" evidence="2">
    <location>
        <begin position="91"/>
        <end position="111"/>
    </location>
</feature>
<keyword evidence="2" id="KW-0472">Membrane</keyword>
<dbReference type="HOGENOM" id="CLU_319846_0_0_1"/>
<dbReference type="STRING" id="599839.J4IAA4"/>
<dbReference type="OrthoDB" id="3260408at2759"/>
<dbReference type="GeneID" id="24097477"/>
<evidence type="ECO:0000313" key="3">
    <source>
        <dbReference type="EMBL" id="CCM02566.1"/>
    </source>
</evidence>
<evidence type="ECO:0000256" key="2">
    <source>
        <dbReference type="SAM" id="Phobius"/>
    </source>
</evidence>
<keyword evidence="2" id="KW-0812">Transmembrane</keyword>
<protein>
    <submittedName>
        <fullName evidence="3">Uncharacterized protein</fullName>
    </submittedName>
</protein>
<keyword evidence="4" id="KW-1185">Reference proteome</keyword>